<feature type="transmembrane region" description="Helical" evidence="2">
    <location>
        <begin position="152"/>
        <end position="172"/>
    </location>
</feature>
<dbReference type="InterPro" id="IPR018674">
    <property type="entry name" value="DUF2142_membrane"/>
</dbReference>
<accession>A0ABV8WGY8</accession>
<gene>
    <name evidence="3" type="ORF">ACFO0G_01310</name>
</gene>
<evidence type="ECO:0000256" key="2">
    <source>
        <dbReference type="SAM" id="Phobius"/>
    </source>
</evidence>
<feature type="transmembrane region" description="Helical" evidence="2">
    <location>
        <begin position="374"/>
        <end position="394"/>
    </location>
</feature>
<feature type="region of interest" description="Disordered" evidence="1">
    <location>
        <begin position="1"/>
        <end position="22"/>
    </location>
</feature>
<reference evidence="4" key="1">
    <citation type="journal article" date="2019" name="Int. J. Syst. Evol. Microbiol.">
        <title>The Global Catalogue of Microorganisms (GCM) 10K type strain sequencing project: providing services to taxonomists for standard genome sequencing and annotation.</title>
        <authorList>
            <consortium name="The Broad Institute Genomics Platform"/>
            <consortium name="The Broad Institute Genome Sequencing Center for Infectious Disease"/>
            <person name="Wu L."/>
            <person name="Ma J."/>
        </authorList>
    </citation>
    <scope>NUCLEOTIDE SEQUENCE [LARGE SCALE GENOMIC DNA]</scope>
    <source>
        <strain evidence="4">PJ61</strain>
    </source>
</reference>
<feature type="transmembrane region" description="Helical" evidence="2">
    <location>
        <begin position="436"/>
        <end position="453"/>
    </location>
</feature>
<feature type="transmembrane region" description="Helical" evidence="2">
    <location>
        <begin position="281"/>
        <end position="300"/>
    </location>
</feature>
<protein>
    <submittedName>
        <fullName evidence="3">DUF2142 domain-containing protein</fullName>
    </submittedName>
</protein>
<keyword evidence="2" id="KW-0812">Transmembrane</keyword>
<feature type="transmembrane region" description="Helical" evidence="2">
    <location>
        <begin position="179"/>
        <end position="199"/>
    </location>
</feature>
<dbReference type="Pfam" id="PF09913">
    <property type="entry name" value="DUF2142"/>
    <property type="match status" value="1"/>
</dbReference>
<keyword evidence="4" id="KW-1185">Reference proteome</keyword>
<comment type="caution">
    <text evidence="3">The sequence shown here is derived from an EMBL/GenBank/DDBJ whole genome shotgun (WGS) entry which is preliminary data.</text>
</comment>
<dbReference type="RefSeq" id="WP_286397887.1">
    <property type="nucleotide sequence ID" value="NZ_JBHSDQ010000001.1"/>
</dbReference>
<sequence length="530" mass="56472">MPRTQSKRLAIPGPASDGRPERPSSAKVLVVAWLLIGLLGSVWCFASPLMSAPDEPAHTVKAAAVARGQFTGSSTGVQGERLAVQVPGYIAKLESNLCFAHHPEVTANCALPIDAADRGTTTALTSAGNYNPVYYGIVGLASRGLSGETALYAMRLVSTWVCAFFLATIFWAASSLRRFVWPSLAAAVAITPAVLFLSASINPTALEISTAASVFMCLCSLLERSRALQDSHAKIWCLAVAGALLANTRPVSLLWLAVVVAAAVLAYNLQAFGRVFRYRPSWVPVAVLGLACVFALGWVVSSNSFDSLLAGAPVPSDVAAVTMADRTFIYVPEYVGVLGWLDTPPPPAVVYAWVLAMGVVLVVGMTARPLRARWSVALLTVVVLVAPVALQASSSEKVGWIWQGRYILAVLVVLLLACGVAGRFAPFRTSTRTLSIVRWTLVAGALAHIYLLLQGLRRYTVGITEGHVNWTEMFAPHWQPPFSWQGLTLAYIVVLGIAGYCLYRLLASPQGNGRGTVLKQGTHSPSMLGS</sequence>
<evidence type="ECO:0000313" key="4">
    <source>
        <dbReference type="Proteomes" id="UP001595778"/>
    </source>
</evidence>
<keyword evidence="2" id="KW-0472">Membrane</keyword>
<dbReference type="EMBL" id="JBHSDQ010000001">
    <property type="protein sequence ID" value="MFC4394713.1"/>
    <property type="molecule type" value="Genomic_DNA"/>
</dbReference>
<keyword evidence="2" id="KW-1133">Transmembrane helix</keyword>
<evidence type="ECO:0000313" key="3">
    <source>
        <dbReference type="EMBL" id="MFC4394713.1"/>
    </source>
</evidence>
<feature type="transmembrane region" description="Helical" evidence="2">
    <location>
        <begin position="348"/>
        <end position="367"/>
    </location>
</feature>
<organism evidence="3 4">
    <name type="scientific">Arthrobacter sedimenti</name>
    <dbReference type="NCBI Taxonomy" id="2694931"/>
    <lineage>
        <taxon>Bacteria</taxon>
        <taxon>Bacillati</taxon>
        <taxon>Actinomycetota</taxon>
        <taxon>Actinomycetes</taxon>
        <taxon>Micrococcales</taxon>
        <taxon>Micrococcaceae</taxon>
        <taxon>Arthrobacter</taxon>
    </lineage>
</organism>
<feature type="transmembrane region" description="Helical" evidence="2">
    <location>
        <begin position="406"/>
        <end position="424"/>
    </location>
</feature>
<dbReference type="Proteomes" id="UP001595778">
    <property type="component" value="Unassembled WGS sequence"/>
</dbReference>
<feature type="transmembrane region" description="Helical" evidence="2">
    <location>
        <begin position="28"/>
        <end position="50"/>
    </location>
</feature>
<feature type="transmembrane region" description="Helical" evidence="2">
    <location>
        <begin position="253"/>
        <end position="269"/>
    </location>
</feature>
<proteinExistence type="predicted"/>
<evidence type="ECO:0000256" key="1">
    <source>
        <dbReference type="SAM" id="MobiDB-lite"/>
    </source>
</evidence>
<feature type="transmembrane region" description="Helical" evidence="2">
    <location>
        <begin position="482"/>
        <end position="503"/>
    </location>
</feature>
<name>A0ABV8WGY8_9MICC</name>